<sequence length="403" mass="45090">MEQSYSFAYPFPRFVPASKSAPSTPQNTPIPDIALMPRNSNPSAASKRTAFAVIVAIAVFLWMLNPFSSATRQLDRVPFSRDTVDDYFSHFEGHQDCGITSRDLYTPPIPLIDSPKHKLFCSNRATLLEAMSGGGRHGFERPYSPAGCHYRWYTTAETCMILERFDAVVFIGDDMLKYIYAAFNMLLRENMARGGLKQWEMAESDRVTCRCENQLTRSDCSSHIVMESQAVTDHDETSGHKSPYYCDRIPHMYFPVTGSPAPEDLHARFTSLLAQDPDAYKPIPVIHSLSLATSLSWSAATASMDEWVSLADASGRNIPFLWLGPNAAGHLKPPGQILSQGNNAIWHYTIETQKEAKSRELDSLGMYNLTLQANSWDGSFYGQKVGLVQAMMIINWLSRVEST</sequence>
<keyword evidence="1" id="KW-0472">Membrane</keyword>
<keyword evidence="3" id="KW-1185">Reference proteome</keyword>
<keyword evidence="1" id="KW-1133">Transmembrane helix</keyword>
<comment type="caution">
    <text evidence="2">The sequence shown here is derived from an EMBL/GenBank/DDBJ whole genome shotgun (WGS) entry which is preliminary data.</text>
</comment>
<name>A0ABR4A838_9LECA</name>
<protein>
    <submittedName>
        <fullName evidence="2">Uncharacterized protein</fullName>
    </submittedName>
</protein>
<accession>A0ABR4A838</accession>
<organism evidence="2 3">
    <name type="scientific">Stereocaulon virgatum</name>
    <dbReference type="NCBI Taxonomy" id="373712"/>
    <lineage>
        <taxon>Eukaryota</taxon>
        <taxon>Fungi</taxon>
        <taxon>Dikarya</taxon>
        <taxon>Ascomycota</taxon>
        <taxon>Pezizomycotina</taxon>
        <taxon>Lecanoromycetes</taxon>
        <taxon>OSLEUM clade</taxon>
        <taxon>Lecanoromycetidae</taxon>
        <taxon>Lecanorales</taxon>
        <taxon>Lecanorineae</taxon>
        <taxon>Stereocaulaceae</taxon>
        <taxon>Stereocaulon</taxon>
    </lineage>
</organism>
<reference evidence="2 3" key="1">
    <citation type="submission" date="2024-09" db="EMBL/GenBank/DDBJ databases">
        <title>Rethinking Asexuality: The Enigmatic Case of Functional Sexual Genes in Lepraria (Stereocaulaceae).</title>
        <authorList>
            <person name="Doellman M."/>
            <person name="Sun Y."/>
            <person name="Barcenas-Pena A."/>
            <person name="Lumbsch H.T."/>
            <person name="Grewe F."/>
        </authorList>
    </citation>
    <scope>NUCLEOTIDE SEQUENCE [LARGE SCALE GENOMIC DNA]</scope>
    <source>
        <strain evidence="2 3">Mercado 3170</strain>
    </source>
</reference>
<evidence type="ECO:0000313" key="3">
    <source>
        <dbReference type="Proteomes" id="UP001590950"/>
    </source>
</evidence>
<gene>
    <name evidence="2" type="ORF">N7G274_006367</name>
</gene>
<dbReference type="Proteomes" id="UP001590950">
    <property type="component" value="Unassembled WGS sequence"/>
</dbReference>
<feature type="transmembrane region" description="Helical" evidence="1">
    <location>
        <begin position="45"/>
        <end position="64"/>
    </location>
</feature>
<dbReference type="EMBL" id="JBEFKJ010000019">
    <property type="protein sequence ID" value="KAL2040909.1"/>
    <property type="molecule type" value="Genomic_DNA"/>
</dbReference>
<keyword evidence="1" id="KW-0812">Transmembrane</keyword>
<evidence type="ECO:0000256" key="1">
    <source>
        <dbReference type="SAM" id="Phobius"/>
    </source>
</evidence>
<proteinExistence type="predicted"/>
<evidence type="ECO:0000313" key="2">
    <source>
        <dbReference type="EMBL" id="KAL2040909.1"/>
    </source>
</evidence>